<feature type="compositionally biased region" description="Low complexity" evidence="1">
    <location>
        <begin position="223"/>
        <end position="244"/>
    </location>
</feature>
<feature type="region of interest" description="Disordered" evidence="1">
    <location>
        <begin position="223"/>
        <end position="250"/>
    </location>
</feature>
<feature type="region of interest" description="Disordered" evidence="1">
    <location>
        <begin position="70"/>
        <end position="90"/>
    </location>
</feature>
<evidence type="ECO:0000313" key="2">
    <source>
        <dbReference type="EMBL" id="ABZ07558.1"/>
    </source>
</evidence>
<accession>B3T4P9</accession>
<protein>
    <submittedName>
        <fullName evidence="2">Uncharacterized protein</fullName>
    </submittedName>
</protein>
<feature type="region of interest" description="Disordered" evidence="1">
    <location>
        <begin position="1"/>
        <end position="32"/>
    </location>
</feature>
<name>B3T4P9_9ZZZZ</name>
<gene>
    <name evidence="2" type="ORF">ALOHA_HF4000ANIW137J11ctg1g12</name>
</gene>
<evidence type="ECO:0000256" key="1">
    <source>
        <dbReference type="SAM" id="MobiDB-lite"/>
    </source>
</evidence>
<organism evidence="2">
    <name type="scientific">uncultured marine microorganism HF4000_ANIW137J11</name>
    <dbReference type="NCBI Taxonomy" id="455532"/>
    <lineage>
        <taxon>unclassified sequences</taxon>
        <taxon>environmental samples</taxon>
    </lineage>
</organism>
<dbReference type="EMBL" id="EU016603">
    <property type="protein sequence ID" value="ABZ07558.1"/>
    <property type="molecule type" value="Genomic_DNA"/>
</dbReference>
<dbReference type="AlphaFoldDB" id="B3T4P9"/>
<reference evidence="2" key="1">
    <citation type="journal article" date="2008" name="ISME J.">
        <title>Genomic patterns of recombination, clonal divergence and environment in marine microbial populations.</title>
        <authorList>
            <person name="Konstantinidis K.T."/>
            <person name="Delong E.F."/>
        </authorList>
    </citation>
    <scope>NUCLEOTIDE SEQUENCE</scope>
</reference>
<proteinExistence type="predicted"/>
<sequence length="250" mass="25645">MRARCGTCWGGASSRHEPPSRRARHAARSRAGDDAALQLRQRPGFLRRDEGHCRQRLVVVFAPCGGAVRRGRRRRGVPGEPRGRPPAGAAPLAAAGWHRLRHHARDLAGAAARLRPFRRAAPAGAGRPCCAAAARAREAGAAARCSLPAAAVATAAGWGMARTARLQFHDSGLLPAQAVARGLPARFLGEQPRLRQWPAANGARVACAAVMGGAAHTADLPAAPAADSGSAAAGGIPAAVSGAGRSSLSR</sequence>